<dbReference type="PANTHER" id="PTHR43280:SF28">
    <property type="entry name" value="HTH-TYPE TRANSCRIPTIONAL ACTIVATOR RHAS"/>
    <property type="match status" value="1"/>
</dbReference>
<evidence type="ECO:0000256" key="1">
    <source>
        <dbReference type="ARBA" id="ARBA00023015"/>
    </source>
</evidence>
<keyword evidence="2" id="KW-0238">DNA-binding</keyword>
<dbReference type="InterPro" id="IPR018060">
    <property type="entry name" value="HTH_AraC"/>
</dbReference>
<dbReference type="EMBL" id="JACOOU010000005">
    <property type="protein sequence ID" value="MBC5673203.1"/>
    <property type="molecule type" value="Genomic_DNA"/>
</dbReference>
<comment type="caution">
    <text evidence="5">The sequence shown here is derived from an EMBL/GenBank/DDBJ whole genome shotgun (WGS) entry which is preliminary data.</text>
</comment>
<reference evidence="5 6" key="1">
    <citation type="submission" date="2020-08" db="EMBL/GenBank/DDBJ databases">
        <title>Genome public.</title>
        <authorList>
            <person name="Liu C."/>
            <person name="Sun Q."/>
        </authorList>
    </citation>
    <scope>NUCLEOTIDE SEQUENCE [LARGE SCALE GENOMIC DNA]</scope>
    <source>
        <strain evidence="5 6">NSJ-34</strain>
    </source>
</reference>
<dbReference type="Gene3D" id="1.10.10.60">
    <property type="entry name" value="Homeodomain-like"/>
    <property type="match status" value="2"/>
</dbReference>
<dbReference type="SUPFAM" id="SSF46689">
    <property type="entry name" value="Homeodomain-like"/>
    <property type="match status" value="2"/>
</dbReference>
<dbReference type="Pfam" id="PF07883">
    <property type="entry name" value="Cupin_2"/>
    <property type="match status" value="1"/>
</dbReference>
<gene>
    <name evidence="5" type="ORF">H8S76_13185</name>
</gene>
<dbReference type="SUPFAM" id="SSF51182">
    <property type="entry name" value="RmlC-like cupins"/>
    <property type="match status" value="1"/>
</dbReference>
<dbReference type="PRINTS" id="PR00032">
    <property type="entry name" value="HTHARAC"/>
</dbReference>
<evidence type="ECO:0000256" key="2">
    <source>
        <dbReference type="ARBA" id="ARBA00023125"/>
    </source>
</evidence>
<feature type="domain" description="HTH araC/xylS-type" evidence="4">
    <location>
        <begin position="181"/>
        <end position="279"/>
    </location>
</feature>
<dbReference type="PANTHER" id="PTHR43280">
    <property type="entry name" value="ARAC-FAMILY TRANSCRIPTIONAL REGULATOR"/>
    <property type="match status" value="1"/>
</dbReference>
<dbReference type="InterPro" id="IPR020449">
    <property type="entry name" value="Tscrpt_reg_AraC-type_HTH"/>
</dbReference>
<dbReference type="InterPro" id="IPR014710">
    <property type="entry name" value="RmlC-like_jellyroll"/>
</dbReference>
<protein>
    <submittedName>
        <fullName evidence="5">Helix-turn-helix transcriptional regulator</fullName>
    </submittedName>
</protein>
<evidence type="ECO:0000256" key="3">
    <source>
        <dbReference type="ARBA" id="ARBA00023163"/>
    </source>
</evidence>
<sequence>MGREYAQIYDYYYHNHFLFRLGHKRYQKAQPPIPLHEHGNMTEFVFLEKGTQSYQTIDEIYTVHQGEVFFTQPNEPHSTGILPEEISVLYYLIVDLCLISELDIFISENEYTKMDNYFRNIGSRIFKPSPHLTTALRRLLEIFIIPDMHFDTHIRNALSEVLISLSTPFIPGKDSHNGEIENSMSYIQNHLKEVIYVSELAQMENMSLSAFKKNFVRIAGIPPGEYILQEKIKKSKELLLSTRLSITEIAFEYGFSSSQYFATVFKRFCYMSPSQFRKVYCVSENLKSES</sequence>
<dbReference type="InterPro" id="IPR009057">
    <property type="entry name" value="Homeodomain-like_sf"/>
</dbReference>
<organism evidence="5 6">
    <name type="scientific">Blautia celeris</name>
    <dbReference type="NCBI Taxonomy" id="2763026"/>
    <lineage>
        <taxon>Bacteria</taxon>
        <taxon>Bacillati</taxon>
        <taxon>Bacillota</taxon>
        <taxon>Clostridia</taxon>
        <taxon>Lachnospirales</taxon>
        <taxon>Lachnospiraceae</taxon>
        <taxon>Blautia</taxon>
    </lineage>
</organism>
<dbReference type="SMART" id="SM00342">
    <property type="entry name" value="HTH_ARAC"/>
    <property type="match status" value="1"/>
</dbReference>
<name>A0ABR7FED1_9FIRM</name>
<dbReference type="PROSITE" id="PS01124">
    <property type="entry name" value="HTH_ARAC_FAMILY_2"/>
    <property type="match status" value="1"/>
</dbReference>
<accession>A0ABR7FED1</accession>
<keyword evidence="3" id="KW-0804">Transcription</keyword>
<dbReference type="InterPro" id="IPR013096">
    <property type="entry name" value="Cupin_2"/>
</dbReference>
<dbReference type="Proteomes" id="UP000654573">
    <property type="component" value="Unassembled WGS sequence"/>
</dbReference>
<evidence type="ECO:0000313" key="6">
    <source>
        <dbReference type="Proteomes" id="UP000654573"/>
    </source>
</evidence>
<evidence type="ECO:0000259" key="4">
    <source>
        <dbReference type="PROSITE" id="PS01124"/>
    </source>
</evidence>
<keyword evidence="1" id="KW-0805">Transcription regulation</keyword>
<dbReference type="Gene3D" id="2.60.120.10">
    <property type="entry name" value="Jelly Rolls"/>
    <property type="match status" value="1"/>
</dbReference>
<dbReference type="InterPro" id="IPR011051">
    <property type="entry name" value="RmlC_Cupin_sf"/>
</dbReference>
<dbReference type="Pfam" id="PF12833">
    <property type="entry name" value="HTH_18"/>
    <property type="match status" value="1"/>
</dbReference>
<keyword evidence="6" id="KW-1185">Reference proteome</keyword>
<evidence type="ECO:0000313" key="5">
    <source>
        <dbReference type="EMBL" id="MBC5673203.1"/>
    </source>
</evidence>
<proteinExistence type="predicted"/>